<comment type="caution">
    <text evidence="9">The sequence shown here is derived from an EMBL/GenBank/DDBJ whole genome shotgun (WGS) entry which is preliminary data.</text>
</comment>
<accession>A0A3S0V666</accession>
<reference evidence="9 10" key="1">
    <citation type="submission" date="2018-12" db="EMBL/GenBank/DDBJ databases">
        <title>Legionella sp,whole genome shotgun sequence.</title>
        <authorList>
            <person name="Wu H."/>
        </authorList>
    </citation>
    <scope>NUCLEOTIDE SEQUENCE [LARGE SCALE GENOMIC DNA]</scope>
    <source>
        <strain evidence="10">km714</strain>
    </source>
</reference>
<dbReference type="GO" id="GO:0008137">
    <property type="term" value="F:NADH dehydrogenase (ubiquinone) activity"/>
    <property type="evidence" value="ECO:0007669"/>
    <property type="project" value="InterPro"/>
</dbReference>
<feature type="transmembrane region" description="Helical" evidence="6">
    <location>
        <begin position="224"/>
        <end position="242"/>
    </location>
</feature>
<feature type="transmembrane region" description="Helical" evidence="6">
    <location>
        <begin position="33"/>
        <end position="55"/>
    </location>
</feature>
<evidence type="ECO:0000256" key="3">
    <source>
        <dbReference type="ARBA" id="ARBA00022989"/>
    </source>
</evidence>
<dbReference type="NCBIfam" id="TIGR01974">
    <property type="entry name" value="NDH_I_L"/>
    <property type="match status" value="1"/>
</dbReference>
<evidence type="ECO:0000259" key="8">
    <source>
        <dbReference type="Pfam" id="PF00662"/>
    </source>
</evidence>
<feature type="domain" description="NADH:quinone oxidoreductase/Mrp antiporter transmembrane" evidence="7">
    <location>
        <begin position="139"/>
        <end position="421"/>
    </location>
</feature>
<feature type="transmembrane region" description="Helical" evidence="6">
    <location>
        <begin position="93"/>
        <end position="110"/>
    </location>
</feature>
<dbReference type="NCBIfam" id="NF005141">
    <property type="entry name" value="PRK06590.1"/>
    <property type="match status" value="1"/>
</dbReference>
<dbReference type="InterPro" id="IPR001750">
    <property type="entry name" value="ND/Mrp_TM"/>
</dbReference>
<feature type="domain" description="NADH-Ubiquinone oxidoreductase (complex I) chain 5 N-terminal" evidence="8">
    <location>
        <begin position="79"/>
        <end position="123"/>
    </location>
</feature>
<feature type="transmembrane region" description="Helical" evidence="6">
    <location>
        <begin position="429"/>
        <end position="451"/>
    </location>
</feature>
<evidence type="ECO:0000256" key="2">
    <source>
        <dbReference type="ARBA" id="ARBA00022692"/>
    </source>
</evidence>
<dbReference type="RefSeq" id="WP_126953386.1">
    <property type="nucleotide sequence ID" value="NZ_RZGR01000005.1"/>
</dbReference>
<dbReference type="EC" id="1.6.5.3" evidence="9"/>
<feature type="transmembrane region" description="Helical" evidence="6">
    <location>
        <begin position="263"/>
        <end position="283"/>
    </location>
</feature>
<dbReference type="InterPro" id="IPR003945">
    <property type="entry name" value="NU5C-like"/>
</dbReference>
<feature type="transmembrane region" description="Helical" evidence="6">
    <location>
        <begin position="321"/>
        <end position="343"/>
    </location>
</feature>
<sequence length="657" mass="71880">MSILQCCVIIVLAPLFGSVVAGFLRKQIGRSGAHSVTIVGVALSLVLSLYVAYMILTGAAPALNMNLYTWANGGALFPYSFNIGFLIDPLTVVMMVIVTFVSLLVHIYSIGYMADDSGYQRFFSYISLFTFMMLMLVTANNFLQLFFGWEGVGLVSYLLIGFWYEKESAIQGNLKAFLVNRVGDFGFILGIGLVLAYTGSLDYATVFNGVSSLANESMEVFAGHPWSVITVTCLLLFVGAMGKSAQVPLHVWLPESMEGPTPISALIHAATMVTAGVFMVARISPMIEYSMTALSVVLVIGATGALFTGILALVMNDIKRVVAYSTLSQLGYMMVAMGASAFSAGIFHLLTHACFKALLFLAAGSVIIGMHHEQDMRKMGGLWRKMPITYLTFLIGTLALCAIPPFAGFYSKDTIIEAAQLSEIPGSAYAYFCVAAGAMVTALYSFRALFMTFHGKPRMDEHTWSHVHESPWVVWLPLVILAIPSIILGFILYMPMLFAANPLLKSSLFVLPQYDVLAKIAEEGVSAWEAIAHAFVSPVFWLTLSGVLLAWVAYVAVPTIPAVFARTFSWVYKILKNKYGFDAFNDVVFVKGSKTLGQMFYRIGDQKLIDGMIVNGSAKTVKWLAVKSRVIQSGYLYHYITVMVLGLFGFLCWLLLG</sequence>
<dbReference type="InterPro" id="IPR001516">
    <property type="entry name" value="Proton_antipo_N"/>
</dbReference>
<evidence type="ECO:0000256" key="1">
    <source>
        <dbReference type="ARBA" id="ARBA00004127"/>
    </source>
</evidence>
<dbReference type="GO" id="GO:0042773">
    <property type="term" value="P:ATP synthesis coupled electron transport"/>
    <property type="evidence" value="ECO:0007669"/>
    <property type="project" value="InterPro"/>
</dbReference>
<evidence type="ECO:0000313" key="10">
    <source>
        <dbReference type="Proteomes" id="UP000288012"/>
    </source>
</evidence>
<organism evidence="9 10">
    <name type="scientific">Legionella septentrionalis</name>
    <dbReference type="NCBI Taxonomy" id="2498109"/>
    <lineage>
        <taxon>Bacteria</taxon>
        <taxon>Pseudomonadati</taxon>
        <taxon>Pseudomonadota</taxon>
        <taxon>Gammaproteobacteria</taxon>
        <taxon>Legionellales</taxon>
        <taxon>Legionellaceae</taxon>
        <taxon>Legionella</taxon>
    </lineage>
</organism>
<feature type="transmembrane region" description="Helical" evidence="6">
    <location>
        <begin position="388"/>
        <end position="409"/>
    </location>
</feature>
<dbReference type="PANTHER" id="PTHR42829">
    <property type="entry name" value="NADH-UBIQUINONE OXIDOREDUCTASE CHAIN 5"/>
    <property type="match status" value="1"/>
</dbReference>
<protein>
    <submittedName>
        <fullName evidence="9">NADH-quinone oxidoreductase subunit L</fullName>
        <ecNumber evidence="9">1.6.5.3</ecNumber>
    </submittedName>
</protein>
<feature type="transmembrane region" description="Helical" evidence="6">
    <location>
        <begin position="636"/>
        <end position="656"/>
    </location>
</feature>
<evidence type="ECO:0000259" key="7">
    <source>
        <dbReference type="Pfam" id="PF00361"/>
    </source>
</evidence>
<dbReference type="EMBL" id="RZGR01000005">
    <property type="protein sequence ID" value="RUQ90008.1"/>
    <property type="molecule type" value="Genomic_DNA"/>
</dbReference>
<keyword evidence="10" id="KW-1185">Reference proteome</keyword>
<evidence type="ECO:0000313" key="9">
    <source>
        <dbReference type="EMBL" id="RUQ90008.1"/>
    </source>
</evidence>
<dbReference type="GO" id="GO:0015990">
    <property type="term" value="P:electron transport coupled proton transport"/>
    <property type="evidence" value="ECO:0007669"/>
    <property type="project" value="TreeGrafter"/>
</dbReference>
<keyword evidence="9" id="KW-0560">Oxidoreductase</keyword>
<gene>
    <name evidence="9" type="ORF">EKM59_02360</name>
</gene>
<dbReference type="GO" id="GO:0003954">
    <property type="term" value="F:NADH dehydrogenase activity"/>
    <property type="evidence" value="ECO:0007669"/>
    <property type="project" value="TreeGrafter"/>
</dbReference>
<evidence type="ECO:0000256" key="5">
    <source>
        <dbReference type="RuleBase" id="RU000320"/>
    </source>
</evidence>
<feature type="transmembrane region" description="Helical" evidence="6">
    <location>
        <begin position="185"/>
        <end position="204"/>
    </location>
</feature>
<name>A0A3S0V666_9GAMM</name>
<dbReference type="PANTHER" id="PTHR42829:SF2">
    <property type="entry name" value="NADH-UBIQUINONE OXIDOREDUCTASE CHAIN 5"/>
    <property type="match status" value="1"/>
</dbReference>
<feature type="transmembrane region" description="Helical" evidence="6">
    <location>
        <begin position="289"/>
        <end position="314"/>
    </location>
</feature>
<feature type="transmembrane region" description="Helical" evidence="6">
    <location>
        <begin position="67"/>
        <end position="87"/>
    </location>
</feature>
<dbReference type="Pfam" id="PF00361">
    <property type="entry name" value="Proton_antipo_M"/>
    <property type="match status" value="1"/>
</dbReference>
<evidence type="ECO:0000256" key="6">
    <source>
        <dbReference type="SAM" id="Phobius"/>
    </source>
</evidence>
<dbReference type="Pfam" id="PF00662">
    <property type="entry name" value="Proton_antipo_N"/>
    <property type="match status" value="1"/>
</dbReference>
<feature type="transmembrane region" description="Helical" evidence="6">
    <location>
        <begin position="472"/>
        <end position="494"/>
    </location>
</feature>
<dbReference type="Proteomes" id="UP000288012">
    <property type="component" value="Unassembled WGS sequence"/>
</dbReference>
<dbReference type="InterPro" id="IPR018393">
    <property type="entry name" value="NADHpl_OxRdtase_5_subgr"/>
</dbReference>
<dbReference type="AlphaFoldDB" id="A0A3S0V666"/>
<feature type="transmembrane region" description="Helical" evidence="6">
    <location>
        <begin position="122"/>
        <end position="139"/>
    </location>
</feature>
<keyword evidence="3 6" id="KW-1133">Transmembrane helix</keyword>
<dbReference type="GO" id="GO:0016020">
    <property type="term" value="C:membrane"/>
    <property type="evidence" value="ECO:0007669"/>
    <property type="project" value="UniProtKB-SubCell"/>
</dbReference>
<keyword evidence="4 6" id="KW-0472">Membrane</keyword>
<proteinExistence type="predicted"/>
<dbReference type="GO" id="GO:0012505">
    <property type="term" value="C:endomembrane system"/>
    <property type="evidence" value="ECO:0007669"/>
    <property type="project" value="UniProtKB-SubCell"/>
</dbReference>
<dbReference type="Gene3D" id="1.20.5.2700">
    <property type="match status" value="1"/>
</dbReference>
<evidence type="ECO:0000256" key="4">
    <source>
        <dbReference type="ARBA" id="ARBA00023136"/>
    </source>
</evidence>
<dbReference type="PRINTS" id="PR01434">
    <property type="entry name" value="NADHDHGNASE5"/>
</dbReference>
<comment type="subcellular location">
    <subcellularLocation>
        <location evidence="1">Endomembrane system</location>
        <topology evidence="1">Multi-pass membrane protein</topology>
    </subcellularLocation>
    <subcellularLocation>
        <location evidence="5">Membrane</location>
        <topology evidence="5">Multi-pass membrane protein</topology>
    </subcellularLocation>
</comment>
<keyword evidence="2 5" id="KW-0812">Transmembrane</keyword>
<feature type="transmembrane region" description="Helical" evidence="6">
    <location>
        <begin position="539"/>
        <end position="564"/>
    </location>
</feature>